<dbReference type="InterPro" id="IPR006685">
    <property type="entry name" value="MscS_channel_2nd"/>
</dbReference>
<dbReference type="GO" id="GO:0016020">
    <property type="term" value="C:membrane"/>
    <property type="evidence" value="ECO:0007669"/>
    <property type="project" value="InterPro"/>
</dbReference>
<feature type="transmembrane region" description="Helical" evidence="2">
    <location>
        <begin position="218"/>
        <end position="235"/>
    </location>
</feature>
<comment type="caution">
    <text evidence="4">The sequence shown here is derived from an EMBL/GenBank/DDBJ whole genome shotgun (WGS) entry which is preliminary data.</text>
</comment>
<sequence>MSHKPPGSTSSSGSSAFGAGTFYNVFDFSREELIERSTIAGQIRPLVQKFFLTKDQVSAIVEGIKSVAQLSDVTLLVIVGWGLVPFMKLWYDKLVADATPRTTDSPSISDDKAPNSDGTQEFRLTRPFEKTKLFHFFNTLSELAKLGMLVYLADLVKIFLLGAGFEIPKSNRLTHVFSYVIYTIWIFYRLSVVKGYVLSKMVKRSRADPGRIQVINRFADAGLLVLAVFVLYEILNLQMGLALRGVVAVGSVWTLVVSLAIKDIASNFFYGFLLAASDRIYEGDSIQLSKSGFKGQVYRLGWLETVLRGSDDIMVTVPNSELLGNHISNLSRIRICQVYQTLRFPYSDVEKLPKLTHDIKCEIRSTCPSVITDGSRPFRCFWTNFQPDHLEVVVDAHFRIKPVGDAYWDNRQRVLQAIDRAVKDNEMKYHGI</sequence>
<dbReference type="Proteomes" id="UP000693970">
    <property type="component" value="Unassembled WGS sequence"/>
</dbReference>
<accession>A0A9K3Q4D1</accession>
<dbReference type="GO" id="GO:0055085">
    <property type="term" value="P:transmembrane transport"/>
    <property type="evidence" value="ECO:0007669"/>
    <property type="project" value="InterPro"/>
</dbReference>
<keyword evidence="2" id="KW-0812">Transmembrane</keyword>
<dbReference type="EMBL" id="JAGRRH010000004">
    <property type="protein sequence ID" value="KAG7370723.1"/>
    <property type="molecule type" value="Genomic_DNA"/>
</dbReference>
<proteinExistence type="predicted"/>
<dbReference type="PANTHER" id="PTHR30566">
    <property type="entry name" value="YNAI-RELATED MECHANOSENSITIVE ION CHANNEL"/>
    <property type="match status" value="1"/>
</dbReference>
<dbReference type="PANTHER" id="PTHR30566:SF5">
    <property type="entry name" value="MECHANOSENSITIVE ION CHANNEL PROTEIN 1, MITOCHONDRIAL-RELATED"/>
    <property type="match status" value="1"/>
</dbReference>
<feature type="region of interest" description="Disordered" evidence="1">
    <location>
        <begin position="100"/>
        <end position="120"/>
    </location>
</feature>
<evidence type="ECO:0000313" key="5">
    <source>
        <dbReference type="Proteomes" id="UP000693970"/>
    </source>
</evidence>
<keyword evidence="5" id="KW-1185">Reference proteome</keyword>
<dbReference type="OrthoDB" id="44946at2759"/>
<evidence type="ECO:0000313" key="4">
    <source>
        <dbReference type="EMBL" id="KAG7370723.1"/>
    </source>
</evidence>
<evidence type="ECO:0000256" key="1">
    <source>
        <dbReference type="SAM" id="MobiDB-lite"/>
    </source>
</evidence>
<keyword evidence="2" id="KW-1133">Transmembrane helix</keyword>
<keyword evidence="2" id="KW-0472">Membrane</keyword>
<feature type="transmembrane region" description="Helical" evidence="2">
    <location>
        <begin position="241"/>
        <end position="261"/>
    </location>
</feature>
<reference evidence="4" key="2">
    <citation type="submission" date="2021-04" db="EMBL/GenBank/DDBJ databases">
        <authorList>
            <person name="Podell S."/>
        </authorList>
    </citation>
    <scope>NUCLEOTIDE SEQUENCE</scope>
    <source>
        <strain evidence="4">Hildebrandi</strain>
    </source>
</reference>
<protein>
    <submittedName>
        <fullName evidence="4">Mechanosensitive ion channel</fullName>
    </submittedName>
</protein>
<feature type="transmembrane region" description="Helical" evidence="2">
    <location>
        <begin position="146"/>
        <end position="165"/>
    </location>
</feature>
<feature type="transmembrane region" description="Helical" evidence="2">
    <location>
        <begin position="177"/>
        <end position="197"/>
    </location>
</feature>
<dbReference type="Pfam" id="PF00924">
    <property type="entry name" value="MS_channel_2nd"/>
    <property type="match status" value="1"/>
</dbReference>
<dbReference type="AlphaFoldDB" id="A0A9K3Q4D1"/>
<organism evidence="4 5">
    <name type="scientific">Nitzschia inconspicua</name>
    <dbReference type="NCBI Taxonomy" id="303405"/>
    <lineage>
        <taxon>Eukaryota</taxon>
        <taxon>Sar</taxon>
        <taxon>Stramenopiles</taxon>
        <taxon>Ochrophyta</taxon>
        <taxon>Bacillariophyta</taxon>
        <taxon>Bacillariophyceae</taxon>
        <taxon>Bacillariophycidae</taxon>
        <taxon>Bacillariales</taxon>
        <taxon>Bacillariaceae</taxon>
        <taxon>Nitzschia</taxon>
    </lineage>
</organism>
<evidence type="ECO:0000256" key="2">
    <source>
        <dbReference type="SAM" id="Phobius"/>
    </source>
</evidence>
<feature type="domain" description="Mechanosensitive ion channel MscS" evidence="3">
    <location>
        <begin position="263"/>
        <end position="332"/>
    </location>
</feature>
<name>A0A9K3Q4D1_9STRA</name>
<gene>
    <name evidence="4" type="ORF">IV203_019293</name>
</gene>
<evidence type="ECO:0000259" key="3">
    <source>
        <dbReference type="Pfam" id="PF00924"/>
    </source>
</evidence>
<reference evidence="4" key="1">
    <citation type="journal article" date="2021" name="Sci. Rep.">
        <title>Diploid genomic architecture of Nitzschia inconspicua, an elite biomass production diatom.</title>
        <authorList>
            <person name="Oliver A."/>
            <person name="Podell S."/>
            <person name="Pinowska A."/>
            <person name="Traller J.C."/>
            <person name="Smith S.R."/>
            <person name="McClure R."/>
            <person name="Beliaev A."/>
            <person name="Bohutskyi P."/>
            <person name="Hill E.A."/>
            <person name="Rabines A."/>
            <person name="Zheng H."/>
            <person name="Allen L.Z."/>
            <person name="Kuo A."/>
            <person name="Grigoriev I.V."/>
            <person name="Allen A.E."/>
            <person name="Hazlebeck D."/>
            <person name="Allen E.E."/>
        </authorList>
    </citation>
    <scope>NUCLEOTIDE SEQUENCE</scope>
    <source>
        <strain evidence="4">Hildebrandi</strain>
    </source>
</reference>